<evidence type="ECO:0000313" key="8">
    <source>
        <dbReference type="EMBL" id="KAI5610136.1"/>
    </source>
</evidence>
<keyword evidence="3 6" id="KW-0804">Transcription</keyword>
<keyword evidence="9" id="KW-1185">Reference proteome</keyword>
<dbReference type="EMBL" id="MU574732">
    <property type="protein sequence ID" value="KAI5610136.1"/>
    <property type="molecule type" value="Genomic_DNA"/>
</dbReference>
<dbReference type="CDD" id="cd07982">
    <property type="entry name" value="HFD_TAF10"/>
    <property type="match status" value="1"/>
</dbReference>
<feature type="compositionally biased region" description="Low complexity" evidence="7">
    <location>
        <begin position="1"/>
        <end position="46"/>
    </location>
</feature>
<evidence type="ECO:0000256" key="4">
    <source>
        <dbReference type="ARBA" id="ARBA00023242"/>
    </source>
</evidence>
<organism evidence="8 9">
    <name type="scientific">Silurus asotus</name>
    <name type="common">Amur catfish</name>
    <name type="synonym">Parasilurus asotus</name>
    <dbReference type="NCBI Taxonomy" id="30991"/>
    <lineage>
        <taxon>Eukaryota</taxon>
        <taxon>Metazoa</taxon>
        <taxon>Chordata</taxon>
        <taxon>Craniata</taxon>
        <taxon>Vertebrata</taxon>
        <taxon>Euteleostomi</taxon>
        <taxon>Actinopterygii</taxon>
        <taxon>Neopterygii</taxon>
        <taxon>Teleostei</taxon>
        <taxon>Ostariophysi</taxon>
        <taxon>Siluriformes</taxon>
        <taxon>Siluridae</taxon>
        <taxon>Silurus</taxon>
    </lineage>
</organism>
<proteinExistence type="inferred from homology"/>
<dbReference type="GO" id="GO:0016251">
    <property type="term" value="F:RNA polymerase II general transcription initiation factor activity"/>
    <property type="evidence" value="ECO:0007669"/>
    <property type="project" value="TreeGrafter"/>
</dbReference>
<comment type="subcellular location">
    <subcellularLocation>
        <location evidence="1 6">Nucleus</location>
    </subcellularLocation>
</comment>
<keyword evidence="4 6" id="KW-0539">Nucleus</keyword>
<dbReference type="PIRSF" id="PIRSF017246">
    <property type="entry name" value="TFIID_TAF10"/>
    <property type="match status" value="1"/>
</dbReference>
<evidence type="ECO:0000256" key="7">
    <source>
        <dbReference type="SAM" id="MobiDB-lite"/>
    </source>
</evidence>
<comment type="caution">
    <text evidence="8">The sequence shown here is derived from an EMBL/GenBank/DDBJ whole genome shotgun (WGS) entry which is preliminary data.</text>
</comment>
<dbReference type="AlphaFoldDB" id="A0AAD5FAY5"/>
<gene>
    <name evidence="8" type="ORF">C0J50_5489</name>
</gene>
<dbReference type="InterPro" id="IPR003923">
    <property type="entry name" value="TAF10"/>
</dbReference>
<reference evidence="8" key="1">
    <citation type="submission" date="2018-07" db="EMBL/GenBank/DDBJ databases">
        <title>Comparative genomics of catfishes provides insights into carnivory and benthic adaptation.</title>
        <authorList>
            <person name="Zhang Y."/>
            <person name="Wang D."/>
            <person name="Peng Z."/>
            <person name="Zheng S."/>
            <person name="Shao F."/>
            <person name="Tao W."/>
        </authorList>
    </citation>
    <scope>NUCLEOTIDE SEQUENCE</scope>
    <source>
        <strain evidence="8">Chongqing</strain>
    </source>
</reference>
<comment type="similarity">
    <text evidence="5 6">Belongs to the TAF10 family.</text>
</comment>
<dbReference type="Proteomes" id="UP001205998">
    <property type="component" value="Unassembled WGS sequence"/>
</dbReference>
<evidence type="ECO:0000313" key="9">
    <source>
        <dbReference type="Proteomes" id="UP001205998"/>
    </source>
</evidence>
<feature type="compositionally biased region" description="Polar residues" evidence="7">
    <location>
        <begin position="47"/>
        <end position="57"/>
    </location>
</feature>
<comment type="function">
    <text evidence="6">The TFIID basal transcription factor complex plays a major role in the initiation of RNA polymerase II (Pol II)-dependent transcription.</text>
</comment>
<evidence type="ECO:0000256" key="6">
    <source>
        <dbReference type="PIRNR" id="PIRNR017246"/>
    </source>
</evidence>
<dbReference type="GO" id="GO:0006367">
    <property type="term" value="P:transcription initiation at RNA polymerase II promoter"/>
    <property type="evidence" value="ECO:0007669"/>
    <property type="project" value="TreeGrafter"/>
</dbReference>
<accession>A0AAD5FAY5</accession>
<dbReference type="GO" id="GO:1990841">
    <property type="term" value="F:promoter-specific chromatin binding"/>
    <property type="evidence" value="ECO:0007669"/>
    <property type="project" value="TreeGrafter"/>
</dbReference>
<keyword evidence="2 6" id="KW-0805">Transcription regulation</keyword>
<dbReference type="Pfam" id="PF03540">
    <property type="entry name" value="TAF10"/>
    <property type="match status" value="1"/>
</dbReference>
<dbReference type="PANTHER" id="PTHR21242">
    <property type="entry name" value="TRANSCRIPTION INITIATION FACTOR TFIID SUBUNIT 10"/>
    <property type="match status" value="1"/>
</dbReference>
<feature type="region of interest" description="Disordered" evidence="7">
    <location>
        <begin position="1"/>
        <end position="70"/>
    </location>
</feature>
<evidence type="ECO:0000256" key="3">
    <source>
        <dbReference type="ARBA" id="ARBA00023163"/>
    </source>
</evidence>
<dbReference type="GO" id="GO:0005669">
    <property type="term" value="C:transcription factor TFIID complex"/>
    <property type="evidence" value="ECO:0007669"/>
    <property type="project" value="TreeGrafter"/>
</dbReference>
<dbReference type="GO" id="GO:0000124">
    <property type="term" value="C:SAGA complex"/>
    <property type="evidence" value="ECO:0007669"/>
    <property type="project" value="TreeGrafter"/>
</dbReference>
<sequence length="196" mass="20343">MNVDAAQAAPSGAASTNSSTPSSSSSSSSSSMNCVPNSNSAANVSSLPQTGSTTVPTSAAMATPSSDSSVSNGLYVPTGLANGDVKPVISSTPLADFLMQLEDYTPTIPDAVTGYYLNRAGFEASDPRIIRLISLAAQKFVSDIANDALQHCKMKGTASGSSRSKTKDKKYTLTMEDLTPALSEYGINVKKPYYFT</sequence>
<evidence type="ECO:0000256" key="2">
    <source>
        <dbReference type="ARBA" id="ARBA00023015"/>
    </source>
</evidence>
<dbReference type="PANTHER" id="PTHR21242:SF0">
    <property type="entry name" value="TRANSCRIPTION INITIATION FACTOR TFIID SUBUNIT 10"/>
    <property type="match status" value="1"/>
</dbReference>
<evidence type="ECO:0000256" key="5">
    <source>
        <dbReference type="ARBA" id="ARBA00025730"/>
    </source>
</evidence>
<name>A0AAD5FAY5_SILAS</name>
<protein>
    <recommendedName>
        <fullName evidence="6">Transcription initiation factor TFIID subunit 10</fullName>
    </recommendedName>
</protein>
<evidence type="ECO:0000256" key="1">
    <source>
        <dbReference type="ARBA" id="ARBA00004123"/>
    </source>
</evidence>
<dbReference type="PRINTS" id="PR01443">
    <property type="entry name" value="TFIID30KDSUB"/>
</dbReference>